<sequence>MPISEPAGAAQRALRPTLAQQHVLLLTKVCCWPIASRLSSTMPLSQLNVWRLGSSALATAQRLRTECGPEPPAALSFAGGRLKNQSFRTLAAHESSSLRTTNQSDQEYRPRAGSYNEIPRWLPQADESSRRHLGTWARGKNELPALGGHHQPTA</sequence>
<reference evidence="2 3" key="1">
    <citation type="submission" date="2012-04" db="EMBL/GenBank/DDBJ databases">
        <title>Complete genome of Rhodanobacter sp. 2APBS1.</title>
        <authorList>
            <consortium name="US DOE Joint Genome Institute"/>
            <person name="Huntemann M."/>
            <person name="Wei C.-L."/>
            <person name="Han J."/>
            <person name="Detter J.C."/>
            <person name="Han C."/>
            <person name="Tapia R."/>
            <person name="Munk A.C.C."/>
            <person name="Chen A."/>
            <person name="Krypides N."/>
            <person name="Mavromatis K."/>
            <person name="Markowitz V."/>
            <person name="Szeto E."/>
            <person name="Ivanova N."/>
            <person name="Mikhailova N."/>
            <person name="Ovchinnikova G."/>
            <person name="Pagani I."/>
            <person name="Pati A."/>
            <person name="Goodwin L."/>
            <person name="Peters L."/>
            <person name="Pitluck S."/>
            <person name="Woyke T."/>
            <person name="Prakash O."/>
            <person name="Elkins J."/>
            <person name="Brown S."/>
            <person name="Palumbo A."/>
            <person name="Hemme C."/>
            <person name="Zhou J."/>
            <person name="Watson D."/>
            <person name="Jardine P."/>
            <person name="Kostka J."/>
            <person name="Green S."/>
        </authorList>
    </citation>
    <scope>NUCLEOTIDE SEQUENCE [LARGE SCALE GENOMIC DNA]</scope>
    <source>
        <strain evidence="2 3">2APBS1</strain>
    </source>
</reference>
<keyword evidence="3" id="KW-1185">Reference proteome</keyword>
<organism evidence="2 3">
    <name type="scientific">Rhodanobacter denitrificans</name>
    <dbReference type="NCBI Taxonomy" id="666685"/>
    <lineage>
        <taxon>Bacteria</taxon>
        <taxon>Pseudomonadati</taxon>
        <taxon>Pseudomonadota</taxon>
        <taxon>Gammaproteobacteria</taxon>
        <taxon>Lysobacterales</taxon>
        <taxon>Rhodanobacteraceae</taxon>
        <taxon>Rhodanobacter</taxon>
    </lineage>
</organism>
<name>M4NM05_9GAMM</name>
<dbReference type="KEGG" id="rhd:R2APBS1_3638"/>
<protein>
    <submittedName>
        <fullName evidence="2">Uncharacterized protein</fullName>
    </submittedName>
</protein>
<dbReference type="Proteomes" id="UP000011859">
    <property type="component" value="Chromosome"/>
</dbReference>
<dbReference type="HOGENOM" id="CLU_1702857_0_0_6"/>
<accession>M4NM05</accession>
<dbReference type="EMBL" id="CP003470">
    <property type="protein sequence ID" value="AGG90698.1"/>
    <property type="molecule type" value="Genomic_DNA"/>
</dbReference>
<gene>
    <name evidence="2" type="ORF">R2APBS1_3638</name>
</gene>
<dbReference type="AlphaFoldDB" id="M4NM05"/>
<feature type="compositionally biased region" description="Polar residues" evidence="1">
    <location>
        <begin position="90"/>
        <end position="105"/>
    </location>
</feature>
<evidence type="ECO:0000256" key="1">
    <source>
        <dbReference type="SAM" id="MobiDB-lite"/>
    </source>
</evidence>
<dbReference type="STRING" id="666685.R2APBS1_3638"/>
<evidence type="ECO:0000313" key="3">
    <source>
        <dbReference type="Proteomes" id="UP000011859"/>
    </source>
</evidence>
<evidence type="ECO:0000313" key="2">
    <source>
        <dbReference type="EMBL" id="AGG90698.1"/>
    </source>
</evidence>
<proteinExistence type="predicted"/>
<feature type="region of interest" description="Disordered" evidence="1">
    <location>
        <begin position="90"/>
        <end position="154"/>
    </location>
</feature>